<evidence type="ECO:0000313" key="2">
    <source>
        <dbReference type="EMBL" id="CAK1550171.1"/>
    </source>
</evidence>
<reference evidence="2 3" key="1">
    <citation type="submission" date="2023-11" db="EMBL/GenBank/DDBJ databases">
        <authorList>
            <person name="Okamura Y."/>
        </authorList>
    </citation>
    <scope>NUCLEOTIDE SEQUENCE [LARGE SCALE GENOMIC DNA]</scope>
</reference>
<comment type="caution">
    <text evidence="2">The sequence shown here is derived from an EMBL/GenBank/DDBJ whole genome shotgun (WGS) entry which is preliminary data.</text>
</comment>
<evidence type="ECO:0000256" key="1">
    <source>
        <dbReference type="SAM" id="MobiDB-lite"/>
    </source>
</evidence>
<dbReference type="EMBL" id="CAVLEF010000079">
    <property type="protein sequence ID" value="CAK1550171.1"/>
    <property type="molecule type" value="Genomic_DNA"/>
</dbReference>
<evidence type="ECO:0000313" key="3">
    <source>
        <dbReference type="Proteomes" id="UP001497472"/>
    </source>
</evidence>
<gene>
    <name evidence="2" type="ORF">LNINA_LOCUS9409</name>
</gene>
<dbReference type="AlphaFoldDB" id="A0AAV1JL77"/>
<name>A0AAV1JL77_9NEOP</name>
<keyword evidence="3" id="KW-1185">Reference proteome</keyword>
<accession>A0AAV1JL77</accession>
<feature type="region of interest" description="Disordered" evidence="1">
    <location>
        <begin position="1"/>
        <end position="23"/>
    </location>
</feature>
<proteinExistence type="predicted"/>
<organism evidence="2 3">
    <name type="scientific">Leptosia nina</name>
    <dbReference type="NCBI Taxonomy" id="320188"/>
    <lineage>
        <taxon>Eukaryota</taxon>
        <taxon>Metazoa</taxon>
        <taxon>Ecdysozoa</taxon>
        <taxon>Arthropoda</taxon>
        <taxon>Hexapoda</taxon>
        <taxon>Insecta</taxon>
        <taxon>Pterygota</taxon>
        <taxon>Neoptera</taxon>
        <taxon>Endopterygota</taxon>
        <taxon>Lepidoptera</taxon>
        <taxon>Glossata</taxon>
        <taxon>Ditrysia</taxon>
        <taxon>Papilionoidea</taxon>
        <taxon>Pieridae</taxon>
        <taxon>Pierinae</taxon>
        <taxon>Leptosia</taxon>
    </lineage>
</organism>
<sequence length="175" mass="20246">MVRNTPRSETSEGGRLPPGVSTTVPKISITRARIRGDCSSNRSEIDTTRRSFRSTDTCASREFQRATARPSAGRVARRPQLVADGDVRYDRYGWRAQTCFRSTSRRKIRARMITPIWYQPRKTRESEDYRDIALGKRLSFIIREHASHRAAYIYFKGHSQHHIKIILQPRGRALT</sequence>
<dbReference type="Proteomes" id="UP001497472">
    <property type="component" value="Unassembled WGS sequence"/>
</dbReference>
<protein>
    <submittedName>
        <fullName evidence="2">Uncharacterized protein</fullName>
    </submittedName>
</protein>